<dbReference type="Pfam" id="PF10546">
    <property type="entry name" value="P63C"/>
    <property type="match status" value="1"/>
</dbReference>
<proteinExistence type="predicted"/>
<reference evidence="2" key="1">
    <citation type="journal article" date="2015" name="Nature">
        <title>Complex archaea that bridge the gap between prokaryotes and eukaryotes.</title>
        <authorList>
            <person name="Spang A."/>
            <person name="Saw J.H."/>
            <person name="Jorgensen S.L."/>
            <person name="Zaremba-Niedzwiedzka K."/>
            <person name="Martijn J."/>
            <person name="Lind A.E."/>
            <person name="van Eijk R."/>
            <person name="Schleper C."/>
            <person name="Guy L."/>
            <person name="Ettema T.J."/>
        </authorList>
    </citation>
    <scope>NUCLEOTIDE SEQUENCE</scope>
</reference>
<feature type="domain" description="Bacteriophage Mx8 p63 C-terminal" evidence="1">
    <location>
        <begin position="1"/>
        <end position="51"/>
    </location>
</feature>
<organism evidence="2">
    <name type="scientific">marine sediment metagenome</name>
    <dbReference type="NCBI Taxonomy" id="412755"/>
    <lineage>
        <taxon>unclassified sequences</taxon>
        <taxon>metagenomes</taxon>
        <taxon>ecological metagenomes</taxon>
    </lineage>
</organism>
<evidence type="ECO:0000259" key="1">
    <source>
        <dbReference type="Pfam" id="PF10546"/>
    </source>
</evidence>
<sequence length="94" mass="11098">MVGKYTIDIVWARLAPGLLKELERLNPKDERGKRRVKHHQFLTDSIGHPKLQEHLHAVMALMRASGRNWDRFKRSLQRAFPKINTNLELPFEED</sequence>
<dbReference type="EMBL" id="LAZR01005171">
    <property type="protein sequence ID" value="KKN02235.1"/>
    <property type="molecule type" value="Genomic_DNA"/>
</dbReference>
<gene>
    <name evidence="2" type="ORF">LCGC14_1119760</name>
</gene>
<dbReference type="InterPro" id="IPR018874">
    <property type="entry name" value="Phage_Mx8_p63_C"/>
</dbReference>
<dbReference type="AlphaFoldDB" id="A0A0F9M4C3"/>
<name>A0A0F9M4C3_9ZZZZ</name>
<accession>A0A0F9M4C3</accession>
<comment type="caution">
    <text evidence="2">The sequence shown here is derived from an EMBL/GenBank/DDBJ whole genome shotgun (WGS) entry which is preliminary data.</text>
</comment>
<protein>
    <recommendedName>
        <fullName evidence="1">Bacteriophage Mx8 p63 C-terminal domain-containing protein</fullName>
    </recommendedName>
</protein>
<evidence type="ECO:0000313" key="2">
    <source>
        <dbReference type="EMBL" id="KKN02235.1"/>
    </source>
</evidence>